<name>A0A7J6IN64_COLFN</name>
<dbReference type="Pfam" id="PF07110">
    <property type="entry name" value="EthD"/>
    <property type="match status" value="1"/>
</dbReference>
<reference evidence="3 4" key="2">
    <citation type="submission" date="2020-04" db="EMBL/GenBank/DDBJ databases">
        <title>Genome sequencing and assembly of multiple isolates from the Colletotrichum gloeosporioides species complex.</title>
        <authorList>
            <person name="Gan P."/>
            <person name="Shirasu K."/>
        </authorList>
    </citation>
    <scope>NUCLEOTIDE SEQUENCE [LARGE SCALE GENOMIC DNA]</scope>
    <source>
        <strain evidence="3 4">Nara gc5</strain>
    </source>
</reference>
<comment type="caution">
    <text evidence="3">The sequence shown here is derived from an EMBL/GenBank/DDBJ whole genome shotgun (WGS) entry which is preliminary data.</text>
</comment>
<reference evidence="3 4" key="1">
    <citation type="submission" date="2012-08" db="EMBL/GenBank/DDBJ databases">
        <authorList>
            <person name="Gan P.H.P."/>
            <person name="Ikeda K."/>
            <person name="Irieda H."/>
            <person name="Narusaka M."/>
            <person name="O'Connell R.J."/>
            <person name="Narusaka Y."/>
            <person name="Takano Y."/>
            <person name="Kubo Y."/>
            <person name="Shirasu K."/>
        </authorList>
    </citation>
    <scope>NUCLEOTIDE SEQUENCE [LARGE SCALE GENOMIC DNA]</scope>
    <source>
        <strain evidence="3 4">Nara gc5</strain>
    </source>
</reference>
<dbReference type="RefSeq" id="XP_031881334.1">
    <property type="nucleotide sequence ID" value="XM_032021707.1"/>
</dbReference>
<proteinExistence type="inferred from homology"/>
<dbReference type="InterPro" id="IPR011008">
    <property type="entry name" value="Dimeric_a/b-barrel"/>
</dbReference>
<dbReference type="EMBL" id="ANPB02000008">
    <property type="protein sequence ID" value="KAF4477992.1"/>
    <property type="molecule type" value="Genomic_DNA"/>
</dbReference>
<dbReference type="OrthoDB" id="2578740at2759"/>
<comment type="similarity">
    <text evidence="1">Belongs to the tpcK family.</text>
</comment>
<accession>A0A7J6IN64</accession>
<gene>
    <name evidence="3" type="ORF">CGGC5_v013310</name>
</gene>
<dbReference type="GeneID" id="43605909"/>
<protein>
    <recommendedName>
        <fullName evidence="2">EthD domain-containing protein</fullName>
    </recommendedName>
</protein>
<dbReference type="Proteomes" id="UP000011096">
    <property type="component" value="Unassembled WGS sequence"/>
</dbReference>
<feature type="domain" description="EthD" evidence="2">
    <location>
        <begin position="24"/>
        <end position="113"/>
    </location>
</feature>
<dbReference type="InParanoid" id="A0A7J6IN64"/>
<dbReference type="SUPFAM" id="SSF54909">
    <property type="entry name" value="Dimeric alpha+beta barrel"/>
    <property type="match status" value="1"/>
</dbReference>
<evidence type="ECO:0000313" key="4">
    <source>
        <dbReference type="Proteomes" id="UP000011096"/>
    </source>
</evidence>
<dbReference type="InterPro" id="IPR009799">
    <property type="entry name" value="EthD_dom"/>
</dbReference>
<sequence length="265" mass="28990">MANLSSPSKPNGLIKMTIAGRKIPGWEDSKFLQEYVGVHAAMTTQIAAAVPILRKYTQVIAIPHEPIDKLPNGGHPPWDMASTLEWTSLDDLYQSFQAPEYKASAGSHKFADEASQVGVLSKAVEEITFDPAGFEKRGSTATILQVFLARNGTQALSEESLASRIAKIKKIGAGSHLLRYVANRPVTPSDLVTFFKGTPFAETDWSSTELMEQYWFPTREAAVAFINDESQHATLFSDLPISLTADKSFGIVGKENRVVEKGESD</sequence>
<evidence type="ECO:0000313" key="3">
    <source>
        <dbReference type="EMBL" id="KAF4477992.1"/>
    </source>
</evidence>
<evidence type="ECO:0000256" key="1">
    <source>
        <dbReference type="ARBA" id="ARBA00005986"/>
    </source>
</evidence>
<dbReference type="Gene3D" id="3.30.70.100">
    <property type="match status" value="1"/>
</dbReference>
<organism evidence="3 4">
    <name type="scientific">Colletotrichum fructicola (strain Nara gc5)</name>
    <name type="common">Anthracnose fungus</name>
    <name type="synonym">Colletotrichum gloeosporioides (strain Nara gc5)</name>
    <dbReference type="NCBI Taxonomy" id="1213859"/>
    <lineage>
        <taxon>Eukaryota</taxon>
        <taxon>Fungi</taxon>
        <taxon>Dikarya</taxon>
        <taxon>Ascomycota</taxon>
        <taxon>Pezizomycotina</taxon>
        <taxon>Sordariomycetes</taxon>
        <taxon>Hypocreomycetidae</taxon>
        <taxon>Glomerellales</taxon>
        <taxon>Glomerellaceae</taxon>
        <taxon>Colletotrichum</taxon>
        <taxon>Colletotrichum gloeosporioides species complex</taxon>
    </lineage>
</organism>
<dbReference type="AlphaFoldDB" id="A0A7J6IN64"/>
<keyword evidence="4" id="KW-1185">Reference proteome</keyword>
<evidence type="ECO:0000259" key="2">
    <source>
        <dbReference type="Pfam" id="PF07110"/>
    </source>
</evidence>
<dbReference type="GO" id="GO:0016491">
    <property type="term" value="F:oxidoreductase activity"/>
    <property type="evidence" value="ECO:0007669"/>
    <property type="project" value="InterPro"/>
</dbReference>